<accession>A0ABY9YQF2</accession>
<dbReference type="SUPFAM" id="SSF56399">
    <property type="entry name" value="ADP-ribosylation"/>
    <property type="match status" value="1"/>
</dbReference>
<reference evidence="3 4" key="1">
    <citation type="submission" date="2022-12" db="EMBL/GenBank/DDBJ databases">
        <title>Two new species, Stenotrophomonas aracearum and Stenotrophomonas oahuensis, isolated from Anthurium (Araceae family) in Hawaii.</title>
        <authorList>
            <person name="Chunag S.C."/>
            <person name="Dobhal S."/>
            <person name="Alvarez A."/>
            <person name="Arif M."/>
        </authorList>
    </citation>
    <scope>NUCLEOTIDE SEQUENCE [LARGE SCALE GENOMIC DNA]</scope>
    <source>
        <strain evidence="3 4">A5586</strain>
    </source>
</reference>
<dbReference type="InterPro" id="IPR022385">
    <property type="entry name" value="Rhs_assc_core"/>
</dbReference>
<evidence type="ECO:0000313" key="3">
    <source>
        <dbReference type="EMBL" id="WNH52846.1"/>
    </source>
</evidence>
<dbReference type="Gene3D" id="2.180.10.10">
    <property type="entry name" value="RHS repeat-associated core"/>
    <property type="match status" value="1"/>
</dbReference>
<feature type="region of interest" description="Disordered" evidence="1">
    <location>
        <begin position="186"/>
        <end position="223"/>
    </location>
</feature>
<feature type="transmembrane region" description="Helical" evidence="2">
    <location>
        <begin position="113"/>
        <end position="133"/>
    </location>
</feature>
<dbReference type="Proteomes" id="UP001302072">
    <property type="component" value="Chromosome"/>
</dbReference>
<feature type="transmembrane region" description="Helical" evidence="2">
    <location>
        <begin position="83"/>
        <end position="101"/>
    </location>
</feature>
<keyword evidence="4" id="KW-1185">Reference proteome</keyword>
<proteinExistence type="predicted"/>
<sequence length="277" mass="29143">MGSGANTHALIAARLGYNGEYHEPTSAWQALGNGHRIYSPLLMRFHSPDTLSPFDKGGLNAYGYCGDDPVNNHDPNGRFHFKVMALGLVFTGLTGVSAAARGLFPPDSTEAKIFSIAGIVTGIAAAGVGAYYIKVKFFPRQGVTSVPTPVPTAPPLTPPARSPSFNLSRQTTVTDASLTQSTSSIVPARPMPATTTGQGGGPTQAELQRQRRAGFDHTASQATAPLVAPNKSIRKLSLVTAGPYRKPLGRGGGKARKVGKPDNGRRRSLKPYYGGAF</sequence>
<feature type="region of interest" description="Disordered" evidence="1">
    <location>
        <begin position="239"/>
        <end position="277"/>
    </location>
</feature>
<name>A0ABY9YQF2_9GAMM</name>
<keyword evidence="2" id="KW-0812">Transmembrane</keyword>
<dbReference type="RefSeq" id="WP_311192021.1">
    <property type="nucleotide sequence ID" value="NZ_CP115541.1"/>
</dbReference>
<keyword evidence="2" id="KW-1133">Transmembrane helix</keyword>
<gene>
    <name evidence="3" type="ORF">PDM29_00830</name>
</gene>
<evidence type="ECO:0000256" key="1">
    <source>
        <dbReference type="SAM" id="MobiDB-lite"/>
    </source>
</evidence>
<evidence type="ECO:0000256" key="2">
    <source>
        <dbReference type="SAM" id="Phobius"/>
    </source>
</evidence>
<evidence type="ECO:0000313" key="4">
    <source>
        <dbReference type="Proteomes" id="UP001302072"/>
    </source>
</evidence>
<keyword evidence="2" id="KW-0472">Membrane</keyword>
<dbReference type="NCBIfam" id="TIGR03696">
    <property type="entry name" value="Rhs_assc_core"/>
    <property type="match status" value="1"/>
</dbReference>
<protein>
    <submittedName>
        <fullName evidence="3">RHS repeat-associated core domain-containing protein</fullName>
    </submittedName>
</protein>
<dbReference type="EMBL" id="CP115541">
    <property type="protein sequence ID" value="WNH52846.1"/>
    <property type="molecule type" value="Genomic_DNA"/>
</dbReference>
<organism evidence="3 4">
    <name type="scientific">Stenotrophomonas oahuensis</name>
    <dbReference type="NCBI Taxonomy" id="3003271"/>
    <lineage>
        <taxon>Bacteria</taxon>
        <taxon>Pseudomonadati</taxon>
        <taxon>Pseudomonadota</taxon>
        <taxon>Gammaproteobacteria</taxon>
        <taxon>Lysobacterales</taxon>
        <taxon>Lysobacteraceae</taxon>
        <taxon>Stenotrophomonas</taxon>
    </lineage>
</organism>